<name>A0AAW0TTS8_SCYPA</name>
<evidence type="ECO:0000256" key="1">
    <source>
        <dbReference type="SAM" id="MobiDB-lite"/>
    </source>
</evidence>
<keyword evidence="2" id="KW-0812">Transmembrane</keyword>
<dbReference type="EMBL" id="JARAKH010000026">
    <property type="protein sequence ID" value="KAK8389977.1"/>
    <property type="molecule type" value="Genomic_DNA"/>
</dbReference>
<feature type="region of interest" description="Disordered" evidence="1">
    <location>
        <begin position="72"/>
        <end position="127"/>
    </location>
</feature>
<feature type="transmembrane region" description="Helical" evidence="2">
    <location>
        <begin position="17"/>
        <end position="39"/>
    </location>
</feature>
<evidence type="ECO:0000256" key="2">
    <source>
        <dbReference type="SAM" id="Phobius"/>
    </source>
</evidence>
<dbReference type="AlphaFoldDB" id="A0AAW0TTS8"/>
<protein>
    <recommendedName>
        <fullName evidence="5">Transmembrane protein</fullName>
    </recommendedName>
</protein>
<comment type="caution">
    <text evidence="3">The sequence shown here is derived from an EMBL/GenBank/DDBJ whole genome shotgun (WGS) entry which is preliminary data.</text>
</comment>
<evidence type="ECO:0000313" key="3">
    <source>
        <dbReference type="EMBL" id="KAK8389977.1"/>
    </source>
</evidence>
<reference evidence="3 4" key="1">
    <citation type="submission" date="2023-03" db="EMBL/GenBank/DDBJ databases">
        <title>High-quality genome of Scylla paramamosain provides insights in environmental adaptation.</title>
        <authorList>
            <person name="Zhang L."/>
        </authorList>
    </citation>
    <scope>NUCLEOTIDE SEQUENCE [LARGE SCALE GENOMIC DNA]</scope>
    <source>
        <strain evidence="3">LZ_2023a</strain>
        <tissue evidence="3">Muscle</tissue>
    </source>
</reference>
<feature type="compositionally biased region" description="Basic residues" evidence="1">
    <location>
        <begin position="95"/>
        <end position="105"/>
    </location>
</feature>
<proteinExistence type="predicted"/>
<organism evidence="3 4">
    <name type="scientific">Scylla paramamosain</name>
    <name type="common">Mud crab</name>
    <dbReference type="NCBI Taxonomy" id="85552"/>
    <lineage>
        <taxon>Eukaryota</taxon>
        <taxon>Metazoa</taxon>
        <taxon>Ecdysozoa</taxon>
        <taxon>Arthropoda</taxon>
        <taxon>Crustacea</taxon>
        <taxon>Multicrustacea</taxon>
        <taxon>Malacostraca</taxon>
        <taxon>Eumalacostraca</taxon>
        <taxon>Eucarida</taxon>
        <taxon>Decapoda</taxon>
        <taxon>Pleocyemata</taxon>
        <taxon>Brachyura</taxon>
        <taxon>Eubrachyura</taxon>
        <taxon>Portunoidea</taxon>
        <taxon>Portunidae</taxon>
        <taxon>Portuninae</taxon>
        <taxon>Scylla</taxon>
    </lineage>
</organism>
<keyword evidence="2" id="KW-1133">Transmembrane helix</keyword>
<accession>A0AAW0TTS8</accession>
<evidence type="ECO:0000313" key="4">
    <source>
        <dbReference type="Proteomes" id="UP001487740"/>
    </source>
</evidence>
<sequence>MSTTIHDTQETQPKTNWCCILCIFVVAGGLCFFGVSLALQGDSKTGLVLLLSSGGLLGLSICAAIGRFRPQSEEDKTSPSLYDDLDDQPPSYRQSWRRSFMRRIKNRNEGGEDDENAGENGEGKGRGRRKCLLAGLCGGRTRGGATNERYTQSLSNLLDPPSYQDAIAHLDDAAIRKLRSEMCLPSAMQ</sequence>
<keyword evidence="4" id="KW-1185">Reference proteome</keyword>
<feature type="transmembrane region" description="Helical" evidence="2">
    <location>
        <begin position="45"/>
        <end position="66"/>
    </location>
</feature>
<gene>
    <name evidence="3" type="ORF">O3P69_012892</name>
</gene>
<evidence type="ECO:0008006" key="5">
    <source>
        <dbReference type="Google" id="ProtNLM"/>
    </source>
</evidence>
<keyword evidence="2" id="KW-0472">Membrane</keyword>
<dbReference type="Proteomes" id="UP001487740">
    <property type="component" value="Unassembled WGS sequence"/>
</dbReference>